<name>A0A167FII5_CALVF</name>
<evidence type="ECO:0000313" key="2">
    <source>
        <dbReference type="EMBL" id="KZO89524.1"/>
    </source>
</evidence>
<feature type="compositionally biased region" description="Low complexity" evidence="1">
    <location>
        <begin position="496"/>
        <end position="511"/>
    </location>
</feature>
<organism evidence="2 3">
    <name type="scientific">Calocera viscosa (strain TUFC12733)</name>
    <dbReference type="NCBI Taxonomy" id="1330018"/>
    <lineage>
        <taxon>Eukaryota</taxon>
        <taxon>Fungi</taxon>
        <taxon>Dikarya</taxon>
        <taxon>Basidiomycota</taxon>
        <taxon>Agaricomycotina</taxon>
        <taxon>Dacrymycetes</taxon>
        <taxon>Dacrymycetales</taxon>
        <taxon>Dacrymycetaceae</taxon>
        <taxon>Calocera</taxon>
    </lineage>
</organism>
<dbReference type="GO" id="GO:0005929">
    <property type="term" value="C:cilium"/>
    <property type="evidence" value="ECO:0007669"/>
    <property type="project" value="GOC"/>
</dbReference>
<evidence type="ECO:0000256" key="1">
    <source>
        <dbReference type="SAM" id="MobiDB-lite"/>
    </source>
</evidence>
<evidence type="ECO:0000313" key="3">
    <source>
        <dbReference type="Proteomes" id="UP000076738"/>
    </source>
</evidence>
<protein>
    <submittedName>
        <fullName evidence="2">Uncharacterized protein</fullName>
    </submittedName>
</protein>
<feature type="compositionally biased region" description="Basic residues" evidence="1">
    <location>
        <begin position="574"/>
        <end position="604"/>
    </location>
</feature>
<gene>
    <name evidence="2" type="ORF">CALVIDRAFT_569842</name>
</gene>
<feature type="region of interest" description="Disordered" evidence="1">
    <location>
        <begin position="467"/>
        <end position="486"/>
    </location>
</feature>
<dbReference type="GO" id="GO:0045503">
    <property type="term" value="F:dynein light chain binding"/>
    <property type="evidence" value="ECO:0007669"/>
    <property type="project" value="InterPro"/>
</dbReference>
<feature type="compositionally biased region" description="Acidic residues" evidence="1">
    <location>
        <begin position="632"/>
        <end position="641"/>
    </location>
</feature>
<feature type="compositionally biased region" description="Low complexity" evidence="1">
    <location>
        <begin position="716"/>
        <end position="735"/>
    </location>
</feature>
<dbReference type="Proteomes" id="UP000076738">
    <property type="component" value="Unassembled WGS sequence"/>
</dbReference>
<reference evidence="2 3" key="1">
    <citation type="journal article" date="2016" name="Mol. Biol. Evol.">
        <title>Comparative Genomics of Early-Diverging Mushroom-Forming Fungi Provides Insights into the Origins of Lignocellulose Decay Capabilities.</title>
        <authorList>
            <person name="Nagy L.G."/>
            <person name="Riley R."/>
            <person name="Tritt A."/>
            <person name="Adam C."/>
            <person name="Daum C."/>
            <person name="Floudas D."/>
            <person name="Sun H."/>
            <person name="Yadav J.S."/>
            <person name="Pangilinan J."/>
            <person name="Larsson K.H."/>
            <person name="Matsuura K."/>
            <person name="Barry K."/>
            <person name="Labutti K."/>
            <person name="Kuo R."/>
            <person name="Ohm R.A."/>
            <person name="Bhattacharya S.S."/>
            <person name="Shirouzu T."/>
            <person name="Yoshinaga Y."/>
            <person name="Martin F.M."/>
            <person name="Grigoriev I.V."/>
            <person name="Hibbett D.S."/>
        </authorList>
    </citation>
    <scope>NUCLEOTIDE SEQUENCE [LARGE SCALE GENOMIC DNA]</scope>
    <source>
        <strain evidence="2 3">TUFC12733</strain>
    </source>
</reference>
<dbReference type="GO" id="GO:0005868">
    <property type="term" value="C:cytoplasmic dynein complex"/>
    <property type="evidence" value="ECO:0007669"/>
    <property type="project" value="InterPro"/>
</dbReference>
<dbReference type="PANTHER" id="PTHR16022:SF0">
    <property type="entry name" value="CYTOPLASMIC DYNEIN 2 INTERMEDIATE CHAIN 1"/>
    <property type="match status" value="1"/>
</dbReference>
<proteinExistence type="predicted"/>
<accession>A0A167FII5</accession>
<feature type="region of interest" description="Disordered" evidence="1">
    <location>
        <begin position="1"/>
        <end position="20"/>
    </location>
</feature>
<feature type="compositionally biased region" description="Basic and acidic residues" evidence="1">
    <location>
        <begin position="513"/>
        <end position="562"/>
    </location>
</feature>
<dbReference type="GO" id="GO:0045504">
    <property type="term" value="F:dynein heavy chain binding"/>
    <property type="evidence" value="ECO:0007669"/>
    <property type="project" value="InterPro"/>
</dbReference>
<feature type="region of interest" description="Disordered" evidence="1">
    <location>
        <begin position="407"/>
        <end position="426"/>
    </location>
</feature>
<dbReference type="AlphaFoldDB" id="A0A167FII5"/>
<sequence length="792" mass="91181">MPFASWMTGFRDAPRQDKDYDEEWAEKTGLPLEKSTEKWKPNAPKANFKGRDHLTLYDRFERDTAQRFTAAPSLLRCCADDMPVELFSVEQFANVQIEDPAEIFAKSDAQDVQRRWNDLKARFERSYKGEGTDEVPYHSEDHARNIWARGKRDHMVYAQPYDPTRPHHPYCPGPPADPTNALVWWAPLRLLWWSPFDPNKPGLPSDLWGRGVQPGFINAWWAKMLCDAHAEYSRHCLEVVASFPDTNPIKKMFRDLSSTWGGNFAQEKIDVYDAMPYGHARIVWLRAQAKVRDLLGILNMLWAHHTVEPFSSTNLPTVKNYVGVLDEGLDDSMRAQLMRDGVPVLRPEVREQGAMDPTAVAGWQDKNATLEWVKAERMRVFNEHMASGGLRFDWQVNFIAIDAKRRDQLRQSSRQSQKKRKGAVAKITSEYKADDLANSHKKAEIDKQIAAAKLRPRAHAINASGSTFVPGIVRPDNRYGPRMQGTAPEGLAAELQPQVQQQRQVQQAQEVQEWERQSAERERERERQKREREEREERERLEKEERERLEKEERERQEKMQVDDDDEEEETPKKGKKGKGKKKQTKKSAKGKGKAKSAKGKGKQRKEPEDSDEELPDQQQQQQQQQYSPEADLIEISDGEDWQPRSSPGPSLPPNTDGWHRHLRLPVPGQVLSPVWSPVRATSSTPHEDSIPPYRIGRNSLEPLFRADTVPPAPLQQPQQPQQQQQQQQPQQKEQQPARKINLLKDKAGRLEVLERIKARQAEQDAAFDKQLEKSKKLDAKLLAMMDRALAD</sequence>
<dbReference type="EMBL" id="KV417386">
    <property type="protein sequence ID" value="KZO89524.1"/>
    <property type="molecule type" value="Genomic_DNA"/>
</dbReference>
<feature type="region of interest" description="Disordered" evidence="1">
    <location>
        <begin position="496"/>
        <end position="745"/>
    </location>
</feature>
<keyword evidence="3" id="KW-1185">Reference proteome</keyword>
<dbReference type="GO" id="GO:0042073">
    <property type="term" value="P:intraciliary transport"/>
    <property type="evidence" value="ECO:0007669"/>
    <property type="project" value="InterPro"/>
</dbReference>
<dbReference type="PANTHER" id="PTHR16022">
    <property type="entry name" value="WD REPEAT DOMAIN 60"/>
    <property type="match status" value="1"/>
</dbReference>
<dbReference type="STRING" id="1330018.A0A167FII5"/>
<dbReference type="InterPro" id="IPR042505">
    <property type="entry name" value="DYNC2I1"/>
</dbReference>